<dbReference type="InterPro" id="IPR001202">
    <property type="entry name" value="WW_dom"/>
</dbReference>
<feature type="compositionally biased region" description="Basic and acidic residues" evidence="1">
    <location>
        <begin position="119"/>
        <end position="139"/>
    </location>
</feature>
<reference evidence="4" key="1">
    <citation type="submission" date="2016-02" db="EMBL/GenBank/DDBJ databases">
        <title>Draft genome sequence of Microdochium bolleyi, a fungal endophyte of beachgrass.</title>
        <authorList>
            <consortium name="DOE Joint Genome Institute"/>
            <person name="David A.S."/>
            <person name="May G."/>
            <person name="Haridas S."/>
            <person name="Lim J."/>
            <person name="Wang M."/>
            <person name="Labutti K."/>
            <person name="Lipzen A."/>
            <person name="Barry K."/>
            <person name="Grigoriev I.V."/>
        </authorList>
    </citation>
    <scope>NUCLEOTIDE SEQUENCE [LARGE SCALE GENOMIC DNA]</scope>
    <source>
        <strain evidence="4">J235TASD1</strain>
    </source>
</reference>
<feature type="region of interest" description="Disordered" evidence="1">
    <location>
        <begin position="1"/>
        <end position="139"/>
    </location>
</feature>
<proteinExistence type="predicted"/>
<feature type="compositionally biased region" description="Polar residues" evidence="1">
    <location>
        <begin position="72"/>
        <end position="88"/>
    </location>
</feature>
<keyword evidence="4" id="KW-1185">Reference proteome</keyword>
<feature type="compositionally biased region" description="Low complexity" evidence="1">
    <location>
        <begin position="61"/>
        <end position="71"/>
    </location>
</feature>
<dbReference type="Pfam" id="PF00397">
    <property type="entry name" value="WW"/>
    <property type="match status" value="1"/>
</dbReference>
<organism evidence="3 4">
    <name type="scientific">Microdochium bolleyi</name>
    <dbReference type="NCBI Taxonomy" id="196109"/>
    <lineage>
        <taxon>Eukaryota</taxon>
        <taxon>Fungi</taxon>
        <taxon>Dikarya</taxon>
        <taxon>Ascomycota</taxon>
        <taxon>Pezizomycotina</taxon>
        <taxon>Sordariomycetes</taxon>
        <taxon>Xylariomycetidae</taxon>
        <taxon>Xylariales</taxon>
        <taxon>Microdochiaceae</taxon>
        <taxon>Microdochium</taxon>
    </lineage>
</organism>
<name>A0A136IUZ8_9PEZI</name>
<dbReference type="STRING" id="196109.A0A136IUZ8"/>
<dbReference type="InParanoid" id="A0A136IUZ8"/>
<dbReference type="EMBL" id="KQ964258">
    <property type="protein sequence ID" value="KXJ88619.1"/>
    <property type="molecule type" value="Genomic_DNA"/>
</dbReference>
<dbReference type="SMART" id="SM00456">
    <property type="entry name" value="WW"/>
    <property type="match status" value="1"/>
</dbReference>
<evidence type="ECO:0000256" key="1">
    <source>
        <dbReference type="SAM" id="MobiDB-lite"/>
    </source>
</evidence>
<accession>A0A136IUZ8</accession>
<dbReference type="InterPro" id="IPR036020">
    <property type="entry name" value="WW_dom_sf"/>
</dbReference>
<dbReference type="SUPFAM" id="SSF51045">
    <property type="entry name" value="WW domain"/>
    <property type="match status" value="1"/>
</dbReference>
<dbReference type="PROSITE" id="PS50020">
    <property type="entry name" value="WW_DOMAIN_2"/>
    <property type="match status" value="1"/>
</dbReference>
<protein>
    <recommendedName>
        <fullName evidence="2">WW domain-containing protein</fullName>
    </recommendedName>
</protein>
<dbReference type="Gene3D" id="2.20.70.10">
    <property type="match status" value="1"/>
</dbReference>
<dbReference type="AlphaFoldDB" id="A0A136IUZ8"/>
<feature type="non-terminal residue" evidence="3">
    <location>
        <position position="139"/>
    </location>
</feature>
<sequence length="139" mass="15176">MLKSTYKPSANLPPPLPPGWTEHKAPTGHTYFYNSETKESTYKRPGPPATATAPPPPPLLPVQAAPAANNPHQQYLQYSSVPNLSDPATANAFLAAYDPARQRQAQQQSQHGGRGGHRGGVDGRENRPRPQPTDKPRRR</sequence>
<gene>
    <name evidence="3" type="ORF">Micbo1qcDRAFT_166703</name>
</gene>
<dbReference type="PROSITE" id="PS01159">
    <property type="entry name" value="WW_DOMAIN_1"/>
    <property type="match status" value="1"/>
</dbReference>
<feature type="compositionally biased region" description="Low complexity" evidence="1">
    <location>
        <begin position="102"/>
        <end position="111"/>
    </location>
</feature>
<dbReference type="Proteomes" id="UP000070501">
    <property type="component" value="Unassembled WGS sequence"/>
</dbReference>
<evidence type="ECO:0000259" key="2">
    <source>
        <dbReference type="PROSITE" id="PS50020"/>
    </source>
</evidence>
<feature type="compositionally biased region" description="Pro residues" evidence="1">
    <location>
        <begin position="45"/>
        <end position="60"/>
    </location>
</feature>
<evidence type="ECO:0000313" key="3">
    <source>
        <dbReference type="EMBL" id="KXJ88619.1"/>
    </source>
</evidence>
<dbReference type="CDD" id="cd00201">
    <property type="entry name" value="WW"/>
    <property type="match status" value="1"/>
</dbReference>
<evidence type="ECO:0000313" key="4">
    <source>
        <dbReference type="Proteomes" id="UP000070501"/>
    </source>
</evidence>
<feature type="domain" description="WW" evidence="2">
    <location>
        <begin position="14"/>
        <end position="47"/>
    </location>
</feature>